<dbReference type="PANTHER" id="PTHR10458:SF22">
    <property type="entry name" value="PEPTIDE DEFORMYLASE"/>
    <property type="match status" value="1"/>
</dbReference>
<dbReference type="CDD" id="cd00487">
    <property type="entry name" value="Pep_deformylase"/>
    <property type="match status" value="1"/>
</dbReference>
<dbReference type="EC" id="3.5.1.88" evidence="4"/>
<evidence type="ECO:0000256" key="2">
    <source>
        <dbReference type="ARBA" id="ARBA00022723"/>
    </source>
</evidence>
<keyword evidence="2 4" id="KW-0479">Metal-binding</keyword>
<organism evidence="5 6">
    <name type="scientific">Chryseobacterium arthrosphaerae</name>
    <dbReference type="NCBI Taxonomy" id="651561"/>
    <lineage>
        <taxon>Bacteria</taxon>
        <taxon>Pseudomonadati</taxon>
        <taxon>Bacteroidota</taxon>
        <taxon>Flavobacteriia</taxon>
        <taxon>Flavobacteriales</taxon>
        <taxon>Weeksellaceae</taxon>
        <taxon>Chryseobacterium group</taxon>
        <taxon>Chryseobacterium</taxon>
    </lineage>
</organism>
<dbReference type="HAMAP" id="MF_00163">
    <property type="entry name" value="Pep_deformylase"/>
    <property type="match status" value="1"/>
</dbReference>
<dbReference type="OrthoDB" id="9784988at2"/>
<evidence type="ECO:0000256" key="4">
    <source>
        <dbReference type="HAMAP-Rule" id="MF_00163"/>
    </source>
</evidence>
<evidence type="ECO:0000256" key="1">
    <source>
        <dbReference type="ARBA" id="ARBA00010759"/>
    </source>
</evidence>
<dbReference type="InterPro" id="IPR036821">
    <property type="entry name" value="Peptide_deformylase_sf"/>
</dbReference>
<proteinExistence type="inferred from homology"/>
<comment type="cofactor">
    <cofactor evidence="4">
        <name>Fe(2+)</name>
        <dbReference type="ChEBI" id="CHEBI:29033"/>
    </cofactor>
    <text evidence="4">Binds 1 Fe(2+) ion.</text>
</comment>
<sequence>MNLPIIAYGNPILKQKCLKTEGNTPEIQKLIDDMWNSMENANGCGLSSSQIGNPLQLFIVDSQIIYENLDMEDQILYFEKNDKGIKETFINARIIYSSEETWHDYEGCLSIPGLSQKVERPWKITIEYLDRDFMMQNKTFSGLTARIIQHEYDHTLGILYTDHLKPLTKKMMESKLKKISHGNITVKYPMKFL</sequence>
<evidence type="ECO:0000313" key="5">
    <source>
        <dbReference type="EMBL" id="OCA73306.1"/>
    </source>
</evidence>
<protein>
    <recommendedName>
        <fullName evidence="4">Peptide deformylase</fullName>
        <shortName evidence="4">PDF</shortName>
        <ecNumber evidence="4">3.5.1.88</ecNumber>
    </recommendedName>
    <alternativeName>
        <fullName evidence="4">Polypeptide deformylase</fullName>
    </alternativeName>
</protein>
<dbReference type="EMBL" id="MAYG01000001">
    <property type="protein sequence ID" value="OCA73306.1"/>
    <property type="molecule type" value="Genomic_DNA"/>
</dbReference>
<dbReference type="AlphaFoldDB" id="A0A1B8ZNX7"/>
<feature type="active site" evidence="4">
    <location>
        <position position="151"/>
    </location>
</feature>
<dbReference type="STRING" id="651561.BBI00_02645"/>
<dbReference type="InterPro" id="IPR023635">
    <property type="entry name" value="Peptide_deformylase"/>
</dbReference>
<dbReference type="RefSeq" id="WP_065397314.1">
    <property type="nucleotide sequence ID" value="NZ_MAYG01000001.1"/>
</dbReference>
<dbReference type="PRINTS" id="PR01576">
    <property type="entry name" value="PDEFORMYLASE"/>
</dbReference>
<dbReference type="GO" id="GO:0046872">
    <property type="term" value="F:metal ion binding"/>
    <property type="evidence" value="ECO:0007669"/>
    <property type="project" value="UniProtKB-KW"/>
</dbReference>
<dbReference type="GO" id="GO:0042586">
    <property type="term" value="F:peptide deformylase activity"/>
    <property type="evidence" value="ECO:0007669"/>
    <property type="project" value="UniProtKB-UniRule"/>
</dbReference>
<name>A0A1B8ZNX7_9FLAO</name>
<keyword evidence="3 4" id="KW-0378">Hydrolase</keyword>
<accession>A0A1B8ZNX7</accession>
<dbReference type="PIRSF" id="PIRSF004749">
    <property type="entry name" value="Pep_def"/>
    <property type="match status" value="1"/>
</dbReference>
<comment type="catalytic activity">
    <reaction evidence="4">
        <text>N-terminal N-formyl-L-methionyl-[peptide] + H2O = N-terminal L-methionyl-[peptide] + formate</text>
        <dbReference type="Rhea" id="RHEA:24420"/>
        <dbReference type="Rhea" id="RHEA-COMP:10639"/>
        <dbReference type="Rhea" id="RHEA-COMP:10640"/>
        <dbReference type="ChEBI" id="CHEBI:15377"/>
        <dbReference type="ChEBI" id="CHEBI:15740"/>
        <dbReference type="ChEBI" id="CHEBI:49298"/>
        <dbReference type="ChEBI" id="CHEBI:64731"/>
        <dbReference type="EC" id="3.5.1.88"/>
    </reaction>
</comment>
<dbReference type="NCBIfam" id="NF001159">
    <property type="entry name" value="PRK00150.1-3"/>
    <property type="match status" value="1"/>
</dbReference>
<feature type="binding site" evidence="4">
    <location>
        <position position="150"/>
    </location>
    <ligand>
        <name>Fe cation</name>
        <dbReference type="ChEBI" id="CHEBI:24875"/>
    </ligand>
</feature>
<dbReference type="GO" id="GO:0006412">
    <property type="term" value="P:translation"/>
    <property type="evidence" value="ECO:0007669"/>
    <property type="project" value="UniProtKB-UniRule"/>
</dbReference>
<dbReference type="Pfam" id="PF01327">
    <property type="entry name" value="Pep_deformylase"/>
    <property type="match status" value="1"/>
</dbReference>
<keyword evidence="4" id="KW-0408">Iron</keyword>
<dbReference type="PANTHER" id="PTHR10458">
    <property type="entry name" value="PEPTIDE DEFORMYLASE"/>
    <property type="match status" value="1"/>
</dbReference>
<keyword evidence="4" id="KW-0648">Protein biosynthesis</keyword>
<dbReference type="SUPFAM" id="SSF56420">
    <property type="entry name" value="Peptide deformylase"/>
    <property type="match status" value="1"/>
</dbReference>
<evidence type="ECO:0000313" key="6">
    <source>
        <dbReference type="Proteomes" id="UP000093432"/>
    </source>
</evidence>
<feature type="binding site" evidence="4">
    <location>
        <position position="108"/>
    </location>
    <ligand>
        <name>Fe cation</name>
        <dbReference type="ChEBI" id="CHEBI:24875"/>
    </ligand>
</feature>
<dbReference type="Proteomes" id="UP000093432">
    <property type="component" value="Unassembled WGS sequence"/>
</dbReference>
<gene>
    <name evidence="4" type="primary">def</name>
    <name evidence="5" type="ORF">BBI00_02645</name>
</gene>
<comment type="caution">
    <text evidence="5">The sequence shown here is derived from an EMBL/GenBank/DDBJ whole genome shotgun (WGS) entry which is preliminary data.</text>
</comment>
<evidence type="ECO:0000256" key="3">
    <source>
        <dbReference type="ARBA" id="ARBA00022801"/>
    </source>
</evidence>
<reference evidence="6" key="1">
    <citation type="submission" date="2016-07" db="EMBL/GenBank/DDBJ databases">
        <authorList>
            <person name="Florea S."/>
            <person name="Webb J.S."/>
            <person name="Jaromczyk J."/>
            <person name="Schardl C.L."/>
        </authorList>
    </citation>
    <scope>NUCLEOTIDE SEQUENCE [LARGE SCALE GENOMIC DNA]</scope>
    <source>
        <strain evidence="6">CC-VM-7</strain>
    </source>
</reference>
<comment type="function">
    <text evidence="4">Removes the formyl group from the N-terminal Met of newly synthesized proteins. Requires at least a dipeptide for an efficient rate of reaction. N-terminal L-methionine is a prerequisite for activity but the enzyme has broad specificity at other positions.</text>
</comment>
<dbReference type="Gene3D" id="3.90.45.10">
    <property type="entry name" value="Peptide deformylase"/>
    <property type="match status" value="1"/>
</dbReference>
<feature type="binding site" evidence="4">
    <location>
        <position position="154"/>
    </location>
    <ligand>
        <name>Fe cation</name>
        <dbReference type="ChEBI" id="CHEBI:24875"/>
    </ligand>
</feature>
<comment type="similarity">
    <text evidence="1 4">Belongs to the polypeptide deformylase family.</text>
</comment>